<feature type="transmembrane region" description="Helical" evidence="1">
    <location>
        <begin position="86"/>
        <end position="105"/>
    </location>
</feature>
<feature type="transmembrane region" description="Helical" evidence="1">
    <location>
        <begin position="117"/>
        <end position="138"/>
    </location>
</feature>
<sequence>MTDSDPAATPVKRGVALSNRPFAVMLRAGLRASVWMLPLAAAGCWIFRGAEGGWSAALGAAIALVFFSGGLLLMDKMVGDNAHAMMAGALAIYLAQVIFLGIVIFGLSEASWLDGPAFAIGVIAVTLVWQAAQVVAFIRLRQPVYDVPAGSSESSERQP</sequence>
<dbReference type="Proteomes" id="UP000557772">
    <property type="component" value="Unassembled WGS sequence"/>
</dbReference>
<protein>
    <recommendedName>
        <fullName evidence="4">ATP synthase protein I</fullName>
    </recommendedName>
</protein>
<dbReference type="RefSeq" id="WP_171153946.1">
    <property type="nucleotide sequence ID" value="NZ_JABENB010000001.1"/>
</dbReference>
<proteinExistence type="predicted"/>
<feature type="transmembrane region" description="Helical" evidence="1">
    <location>
        <begin position="28"/>
        <end position="48"/>
    </location>
</feature>
<evidence type="ECO:0000313" key="3">
    <source>
        <dbReference type="Proteomes" id="UP000557772"/>
    </source>
</evidence>
<organism evidence="2 3">
    <name type="scientific">Flexivirga aerilata</name>
    <dbReference type="NCBI Taxonomy" id="1656889"/>
    <lineage>
        <taxon>Bacteria</taxon>
        <taxon>Bacillati</taxon>
        <taxon>Actinomycetota</taxon>
        <taxon>Actinomycetes</taxon>
        <taxon>Micrococcales</taxon>
        <taxon>Dermacoccaceae</taxon>
        <taxon>Flexivirga</taxon>
    </lineage>
</organism>
<feature type="transmembrane region" description="Helical" evidence="1">
    <location>
        <begin position="54"/>
        <end position="74"/>
    </location>
</feature>
<name>A0A849AHA1_9MICO</name>
<dbReference type="AlphaFoldDB" id="A0A849AHA1"/>
<accession>A0A849AHA1</accession>
<dbReference type="EMBL" id="JABENB010000001">
    <property type="protein sequence ID" value="NNG39303.1"/>
    <property type="molecule type" value="Genomic_DNA"/>
</dbReference>
<evidence type="ECO:0000313" key="2">
    <source>
        <dbReference type="EMBL" id="NNG39303.1"/>
    </source>
</evidence>
<keyword evidence="3" id="KW-1185">Reference proteome</keyword>
<evidence type="ECO:0000256" key="1">
    <source>
        <dbReference type="SAM" id="Phobius"/>
    </source>
</evidence>
<keyword evidence="1" id="KW-0812">Transmembrane</keyword>
<keyword evidence="1" id="KW-1133">Transmembrane helix</keyword>
<keyword evidence="1" id="KW-0472">Membrane</keyword>
<evidence type="ECO:0008006" key="4">
    <source>
        <dbReference type="Google" id="ProtNLM"/>
    </source>
</evidence>
<gene>
    <name evidence="2" type="ORF">HJ588_08450</name>
</gene>
<reference evidence="2 3" key="1">
    <citation type="submission" date="2020-05" db="EMBL/GenBank/DDBJ databases">
        <title>Flexivirga sp. ID2601S isolated from air conditioner.</title>
        <authorList>
            <person name="Kim D.H."/>
        </authorList>
    </citation>
    <scope>NUCLEOTIDE SEQUENCE [LARGE SCALE GENOMIC DNA]</scope>
    <source>
        <strain evidence="2 3">ID2601S</strain>
    </source>
</reference>
<comment type="caution">
    <text evidence="2">The sequence shown here is derived from an EMBL/GenBank/DDBJ whole genome shotgun (WGS) entry which is preliminary data.</text>
</comment>